<dbReference type="Pfam" id="PF03706">
    <property type="entry name" value="LPG_synthase_TM"/>
    <property type="match status" value="1"/>
</dbReference>
<keyword evidence="8" id="KW-1185">Reference proteome</keyword>
<keyword evidence="2" id="KW-1003">Cell membrane</keyword>
<evidence type="ECO:0000256" key="1">
    <source>
        <dbReference type="ARBA" id="ARBA00004651"/>
    </source>
</evidence>
<keyword evidence="5 6" id="KW-0472">Membrane</keyword>
<sequence>MEIKKLVFSAIQIAISMGLVFAIWRFVDFSAVRQNFTKADISLLLAALMSLVLQQLIAAWRWRLVSQSIGAGAHPGGLYRYWSGLGLLASLVLPATVGGDLVRSLGLTKRERAGIIIRGILVDRAIGLVGLAVVILISVTFSPGIFLNNPMTWPVLAVAVGGILLGGTLVVVGGLTQSKSRLINAIHKISISMREAVIGPEGLKVVIASLAIHTLSALALYALVESIGTSVSDPITFAGMALSALLVSAIPISIGGWGVREAAMTLALGLLVISADTAVFCSIAFGGILVVSAALVAITGGVELLFAAVKRKLGQEVSSVEPLH</sequence>
<name>A0ABZ2BZG3_9RHOB</name>
<reference evidence="7 8" key="1">
    <citation type="submission" date="2024-01" db="EMBL/GenBank/DDBJ databases">
        <title>Roseobacter fucihabitans sp. nov., isolated from the brown alga Fucus spiralis.</title>
        <authorList>
            <person name="Hahnke S."/>
            <person name="Berger M."/>
            <person name="Schlingloff A."/>
            <person name="Athale I."/>
            <person name="Neumann-Schaal M."/>
            <person name="Adenaya A."/>
            <person name="Poehlein A."/>
            <person name="Daniel R."/>
            <person name="Pertersen J."/>
            <person name="Brinkhoff T."/>
        </authorList>
    </citation>
    <scope>NUCLEOTIDE SEQUENCE [LARGE SCALE GENOMIC DNA]</scope>
    <source>
        <strain evidence="7 8">B14</strain>
        <plasmid evidence="7 8">pROLI127</plasmid>
    </source>
</reference>
<dbReference type="Proteomes" id="UP001318682">
    <property type="component" value="Plasmid pROLI127"/>
</dbReference>
<evidence type="ECO:0000313" key="8">
    <source>
        <dbReference type="Proteomes" id="UP001318682"/>
    </source>
</evidence>
<feature type="transmembrane region" description="Helical" evidence="6">
    <location>
        <begin position="291"/>
        <end position="309"/>
    </location>
</feature>
<proteinExistence type="predicted"/>
<evidence type="ECO:0000256" key="2">
    <source>
        <dbReference type="ARBA" id="ARBA00022475"/>
    </source>
</evidence>
<accession>A0ABZ2BZG3</accession>
<dbReference type="EMBL" id="CP143424">
    <property type="protein sequence ID" value="WVX51509.1"/>
    <property type="molecule type" value="Genomic_DNA"/>
</dbReference>
<feature type="transmembrane region" description="Helical" evidence="6">
    <location>
        <begin position="82"/>
        <end position="105"/>
    </location>
</feature>
<evidence type="ECO:0000256" key="3">
    <source>
        <dbReference type="ARBA" id="ARBA00022692"/>
    </source>
</evidence>
<dbReference type="InterPro" id="IPR022791">
    <property type="entry name" value="L-PG_synthase/AglD"/>
</dbReference>
<organism evidence="7 8">
    <name type="scientific">Roseobacter fucihabitans</name>
    <dbReference type="NCBI Taxonomy" id="1537242"/>
    <lineage>
        <taxon>Bacteria</taxon>
        <taxon>Pseudomonadati</taxon>
        <taxon>Pseudomonadota</taxon>
        <taxon>Alphaproteobacteria</taxon>
        <taxon>Rhodobacterales</taxon>
        <taxon>Roseobacteraceae</taxon>
        <taxon>Roseobacter</taxon>
    </lineage>
</organism>
<geneLocation type="plasmid" evidence="7 8">
    <name>pROLI127</name>
</geneLocation>
<feature type="transmembrane region" description="Helical" evidence="6">
    <location>
        <begin position="39"/>
        <end position="62"/>
    </location>
</feature>
<evidence type="ECO:0000256" key="4">
    <source>
        <dbReference type="ARBA" id="ARBA00022989"/>
    </source>
</evidence>
<evidence type="ECO:0000256" key="6">
    <source>
        <dbReference type="SAM" id="Phobius"/>
    </source>
</evidence>
<feature type="transmembrane region" description="Helical" evidence="6">
    <location>
        <begin position="125"/>
        <end position="147"/>
    </location>
</feature>
<evidence type="ECO:0000313" key="7">
    <source>
        <dbReference type="EMBL" id="WVX51509.1"/>
    </source>
</evidence>
<protein>
    <recommendedName>
        <fullName evidence="9">Flippase-like domain-containing protein</fullName>
    </recommendedName>
</protein>
<keyword evidence="4 6" id="KW-1133">Transmembrane helix</keyword>
<dbReference type="PANTHER" id="PTHR40277">
    <property type="entry name" value="BLL5419 PROTEIN"/>
    <property type="match status" value="1"/>
</dbReference>
<feature type="transmembrane region" description="Helical" evidence="6">
    <location>
        <begin position="153"/>
        <end position="175"/>
    </location>
</feature>
<gene>
    <name evidence="7" type="ORF">ROLI_046110</name>
</gene>
<keyword evidence="7" id="KW-0614">Plasmid</keyword>
<evidence type="ECO:0008006" key="9">
    <source>
        <dbReference type="Google" id="ProtNLM"/>
    </source>
</evidence>
<feature type="transmembrane region" description="Helical" evidence="6">
    <location>
        <begin position="235"/>
        <end position="259"/>
    </location>
</feature>
<dbReference type="PANTHER" id="PTHR40277:SF1">
    <property type="entry name" value="BLL5419 PROTEIN"/>
    <property type="match status" value="1"/>
</dbReference>
<feature type="transmembrane region" description="Helical" evidence="6">
    <location>
        <begin position="202"/>
        <end position="223"/>
    </location>
</feature>
<evidence type="ECO:0000256" key="5">
    <source>
        <dbReference type="ARBA" id="ARBA00023136"/>
    </source>
</evidence>
<dbReference type="RefSeq" id="WP_187431083.1">
    <property type="nucleotide sequence ID" value="NZ_CP143424.1"/>
</dbReference>
<keyword evidence="3 6" id="KW-0812">Transmembrane</keyword>
<comment type="subcellular location">
    <subcellularLocation>
        <location evidence="1">Cell membrane</location>
        <topology evidence="1">Multi-pass membrane protein</topology>
    </subcellularLocation>
</comment>
<feature type="transmembrane region" description="Helical" evidence="6">
    <location>
        <begin position="6"/>
        <end position="27"/>
    </location>
</feature>